<proteinExistence type="predicted"/>
<reference evidence="2 3" key="1">
    <citation type="submission" date="2019-02" db="EMBL/GenBank/DDBJ databases">
        <title>Kribbella capetownensis sp. nov. and Kribbella speibonae sp. nov., isolated from soil.</title>
        <authorList>
            <person name="Curtis S.M."/>
            <person name="Norton I."/>
            <person name="Everest G.J."/>
            <person name="Meyers P.R."/>
        </authorList>
    </citation>
    <scope>NUCLEOTIDE SEQUENCE [LARGE SCALE GENOMIC DNA]</scope>
    <source>
        <strain evidence="2 3">SK5</strain>
    </source>
</reference>
<keyword evidence="3" id="KW-1185">Reference proteome</keyword>
<feature type="transmembrane region" description="Helical" evidence="1">
    <location>
        <begin position="79"/>
        <end position="97"/>
    </location>
</feature>
<accession>A0ABY2ADF2</accession>
<organism evidence="2 3">
    <name type="scientific">Kribbella speibonae</name>
    <dbReference type="NCBI Taxonomy" id="1572660"/>
    <lineage>
        <taxon>Bacteria</taxon>
        <taxon>Bacillati</taxon>
        <taxon>Actinomycetota</taxon>
        <taxon>Actinomycetes</taxon>
        <taxon>Propionibacteriales</taxon>
        <taxon>Kribbellaceae</taxon>
        <taxon>Kribbella</taxon>
    </lineage>
</organism>
<dbReference type="EMBL" id="SJJY01000001">
    <property type="protein sequence ID" value="TCC26620.1"/>
    <property type="molecule type" value="Genomic_DNA"/>
</dbReference>
<name>A0ABY2ADF2_9ACTN</name>
<evidence type="ECO:0000313" key="3">
    <source>
        <dbReference type="Proteomes" id="UP000292385"/>
    </source>
</evidence>
<gene>
    <name evidence="2" type="ORF">E0H58_00865</name>
</gene>
<protein>
    <submittedName>
        <fullName evidence="2">Uncharacterized protein</fullName>
    </submittedName>
</protein>
<evidence type="ECO:0000256" key="1">
    <source>
        <dbReference type="SAM" id="Phobius"/>
    </source>
</evidence>
<sequence>MLDQKGRRPSVATRRTGYVFATVFNAAVLYAIHSWPGWQQVPFLTSETKQVVGWVSAALIAGLGANVVYLLADPPWLKSLGDLVITAVGLMAIVRVWQVFPFGFGETSFDWELLVRILLGIGFFGSIVALIVQFVVLVADGSRRRR</sequence>
<dbReference type="Proteomes" id="UP000292385">
    <property type="component" value="Unassembled WGS sequence"/>
</dbReference>
<feature type="transmembrane region" description="Helical" evidence="1">
    <location>
        <begin position="117"/>
        <end position="139"/>
    </location>
</feature>
<keyword evidence="1" id="KW-0472">Membrane</keyword>
<feature type="transmembrane region" description="Helical" evidence="1">
    <location>
        <begin position="12"/>
        <end position="32"/>
    </location>
</feature>
<dbReference type="RefSeq" id="WP_131459284.1">
    <property type="nucleotide sequence ID" value="NZ_SJJY01000001.1"/>
</dbReference>
<feature type="transmembrane region" description="Helical" evidence="1">
    <location>
        <begin position="52"/>
        <end position="72"/>
    </location>
</feature>
<keyword evidence="1" id="KW-0812">Transmembrane</keyword>
<comment type="caution">
    <text evidence="2">The sequence shown here is derived from an EMBL/GenBank/DDBJ whole genome shotgun (WGS) entry which is preliminary data.</text>
</comment>
<evidence type="ECO:0000313" key="2">
    <source>
        <dbReference type="EMBL" id="TCC26620.1"/>
    </source>
</evidence>
<keyword evidence="1" id="KW-1133">Transmembrane helix</keyword>